<dbReference type="EMBL" id="JAGTJS010000004">
    <property type="protein sequence ID" value="KAH7271819.1"/>
    <property type="molecule type" value="Genomic_DNA"/>
</dbReference>
<evidence type="ECO:0000256" key="1">
    <source>
        <dbReference type="SAM" id="Phobius"/>
    </source>
</evidence>
<sequence>MVQFEEKDMVRSKEKEMVERMCHPPSNPTISEPTLRRRETVWERVLGNFVNALLRVIGVAIFLLSIGLFFMAVQEPEGEKRKELGRASGLSFGTAIVIWKSVCQAEEFRRQRFQADLEAGSISNEIPLIDIES</sequence>
<keyword evidence="1" id="KW-0472">Membrane</keyword>
<evidence type="ECO:0000313" key="3">
    <source>
        <dbReference type="Proteomes" id="UP000736672"/>
    </source>
</evidence>
<name>A0A9P9L0L5_FUSSL</name>
<evidence type="ECO:0000313" key="2">
    <source>
        <dbReference type="EMBL" id="KAH7271819.1"/>
    </source>
</evidence>
<gene>
    <name evidence="2" type="ORF">B0J15DRAFT_461833</name>
</gene>
<keyword evidence="1" id="KW-0812">Transmembrane</keyword>
<protein>
    <submittedName>
        <fullName evidence="2">Uncharacterized protein</fullName>
    </submittedName>
</protein>
<keyword evidence="1" id="KW-1133">Transmembrane helix</keyword>
<proteinExistence type="predicted"/>
<dbReference type="AlphaFoldDB" id="A0A9P9L0L5"/>
<accession>A0A9P9L0L5</accession>
<comment type="caution">
    <text evidence="2">The sequence shown here is derived from an EMBL/GenBank/DDBJ whole genome shotgun (WGS) entry which is preliminary data.</text>
</comment>
<organism evidence="2 3">
    <name type="scientific">Fusarium solani</name>
    <name type="common">Filamentous fungus</name>
    <dbReference type="NCBI Taxonomy" id="169388"/>
    <lineage>
        <taxon>Eukaryota</taxon>
        <taxon>Fungi</taxon>
        <taxon>Dikarya</taxon>
        <taxon>Ascomycota</taxon>
        <taxon>Pezizomycotina</taxon>
        <taxon>Sordariomycetes</taxon>
        <taxon>Hypocreomycetidae</taxon>
        <taxon>Hypocreales</taxon>
        <taxon>Nectriaceae</taxon>
        <taxon>Fusarium</taxon>
        <taxon>Fusarium solani species complex</taxon>
    </lineage>
</organism>
<dbReference type="Proteomes" id="UP000736672">
    <property type="component" value="Unassembled WGS sequence"/>
</dbReference>
<feature type="transmembrane region" description="Helical" evidence="1">
    <location>
        <begin position="52"/>
        <end position="73"/>
    </location>
</feature>
<keyword evidence="3" id="KW-1185">Reference proteome</keyword>
<reference evidence="2" key="1">
    <citation type="journal article" date="2021" name="Nat. Commun.">
        <title>Genetic determinants of endophytism in the Arabidopsis root mycobiome.</title>
        <authorList>
            <person name="Mesny F."/>
            <person name="Miyauchi S."/>
            <person name="Thiergart T."/>
            <person name="Pickel B."/>
            <person name="Atanasova L."/>
            <person name="Karlsson M."/>
            <person name="Huettel B."/>
            <person name="Barry K.W."/>
            <person name="Haridas S."/>
            <person name="Chen C."/>
            <person name="Bauer D."/>
            <person name="Andreopoulos W."/>
            <person name="Pangilinan J."/>
            <person name="LaButti K."/>
            <person name="Riley R."/>
            <person name="Lipzen A."/>
            <person name="Clum A."/>
            <person name="Drula E."/>
            <person name="Henrissat B."/>
            <person name="Kohler A."/>
            <person name="Grigoriev I.V."/>
            <person name="Martin F.M."/>
            <person name="Hacquard S."/>
        </authorList>
    </citation>
    <scope>NUCLEOTIDE SEQUENCE</scope>
    <source>
        <strain evidence="2">FSSC 5 MPI-SDFR-AT-0091</strain>
    </source>
</reference>